<sequence length="97" mass="11306">MQIKKKADAEFVIDRFNTVAHWDSDGEKHYFVFADRKRGGQWTLMKDGEDRFSIHGLGEDYHDEDEMFFEERSSVVSFMWENRSALNAALKNPSGQA</sequence>
<protein>
    <submittedName>
        <fullName evidence="1">Uncharacterized protein</fullName>
    </submittedName>
</protein>
<evidence type="ECO:0000313" key="2">
    <source>
        <dbReference type="Proteomes" id="UP001305702"/>
    </source>
</evidence>
<evidence type="ECO:0000313" key="1">
    <source>
        <dbReference type="EMBL" id="WNQ10059.1"/>
    </source>
</evidence>
<organism evidence="1 2">
    <name type="scientific">Paenibacillus aurantius</name>
    <dbReference type="NCBI Taxonomy" id="2918900"/>
    <lineage>
        <taxon>Bacteria</taxon>
        <taxon>Bacillati</taxon>
        <taxon>Bacillota</taxon>
        <taxon>Bacilli</taxon>
        <taxon>Bacillales</taxon>
        <taxon>Paenibacillaceae</taxon>
        <taxon>Paenibacillus</taxon>
    </lineage>
</organism>
<keyword evidence="2" id="KW-1185">Reference proteome</keyword>
<dbReference type="AlphaFoldDB" id="A0AA96LAB0"/>
<dbReference type="EMBL" id="CP130318">
    <property type="protein sequence ID" value="WNQ10059.1"/>
    <property type="molecule type" value="Genomic_DNA"/>
</dbReference>
<gene>
    <name evidence="1" type="ORF">MJA45_20890</name>
</gene>
<accession>A0AA96LAB0</accession>
<dbReference type="Proteomes" id="UP001305702">
    <property type="component" value="Chromosome"/>
</dbReference>
<reference evidence="1 2" key="1">
    <citation type="submission" date="2022-02" db="EMBL/GenBank/DDBJ databases">
        <title>Paenibacillus sp. MBLB1776 Whole Genome Shotgun Sequencing.</title>
        <authorList>
            <person name="Hwang C.Y."/>
            <person name="Cho E.-S."/>
            <person name="Seo M.-J."/>
        </authorList>
    </citation>
    <scope>NUCLEOTIDE SEQUENCE [LARGE SCALE GENOMIC DNA]</scope>
    <source>
        <strain evidence="1 2">MBLB1776</strain>
    </source>
</reference>
<dbReference type="RefSeq" id="WP_315603833.1">
    <property type="nucleotide sequence ID" value="NZ_CP130318.1"/>
</dbReference>
<dbReference type="KEGG" id="paun:MJA45_20890"/>
<name>A0AA96LAB0_9BACL</name>
<proteinExistence type="predicted"/>